<dbReference type="InterPro" id="IPR050743">
    <property type="entry name" value="2-oxoacid_DH_E2_comp"/>
</dbReference>
<dbReference type="GO" id="GO:0005737">
    <property type="term" value="C:cytoplasm"/>
    <property type="evidence" value="ECO:0007669"/>
    <property type="project" value="TreeGrafter"/>
</dbReference>
<dbReference type="PROSITE" id="PS50968">
    <property type="entry name" value="BIOTINYL_LIPOYL"/>
    <property type="match status" value="1"/>
</dbReference>
<dbReference type="InterPro" id="IPR011053">
    <property type="entry name" value="Single_hybrid_motif"/>
</dbReference>
<dbReference type="SUPFAM" id="SSF52777">
    <property type="entry name" value="CoA-dependent acyltransferases"/>
    <property type="match status" value="1"/>
</dbReference>
<reference evidence="9 10" key="1">
    <citation type="submission" date="2018-10" db="EMBL/GenBank/DDBJ databases">
        <title>Falsibacillus sp. genome draft.</title>
        <authorList>
            <person name="Shi S."/>
        </authorList>
    </citation>
    <scope>NUCLEOTIDE SEQUENCE [LARGE SCALE GENOMIC DNA]</scope>
    <source>
        <strain evidence="9 10">GY 10110</strain>
    </source>
</reference>
<evidence type="ECO:0000256" key="4">
    <source>
        <dbReference type="ARBA" id="ARBA00022823"/>
    </source>
</evidence>
<dbReference type="PROSITE" id="PS51826">
    <property type="entry name" value="PSBD"/>
    <property type="match status" value="1"/>
</dbReference>
<evidence type="ECO:0000256" key="1">
    <source>
        <dbReference type="ARBA" id="ARBA00001938"/>
    </source>
</evidence>
<dbReference type="InterPro" id="IPR023213">
    <property type="entry name" value="CAT-like_dom_sf"/>
</dbReference>
<dbReference type="Gene3D" id="4.10.320.10">
    <property type="entry name" value="E3-binding domain"/>
    <property type="match status" value="1"/>
</dbReference>
<evidence type="ECO:0000313" key="9">
    <source>
        <dbReference type="EMBL" id="RLQ97405.1"/>
    </source>
</evidence>
<evidence type="ECO:0000256" key="6">
    <source>
        <dbReference type="RuleBase" id="RU003423"/>
    </source>
</evidence>
<proteinExistence type="inferred from homology"/>
<sequence length="400" mass="44317">MVELKLHDIGEGMTEGEVLHYFVKVGDQVKSDQPLVEVQTDKMTAELPSPATGVVKEILIQTGNTVEVGTTLLIIEDGKQQKLKTVDKPQKETSEGTRQISFVSKKGSKRNILAAPYTRKIARDLGIDIEEITGSGPAGRVTDEDVYRFVNEPASPSEKAIMQDAPVCESENRETIPFKGRRKQIAKKMTQSLFTIPHVSHFDEVDMTELLALIQTLKDDGEKISVASFFIKAIQLSLRAHPIFNSVLDEENEVIQLKKEFNIGIAVDTEEGLIVPVIHHVEKKSISEIQKEMKELISKAQQNELSHKELTGGTFTISNVGPLGSTGATPIINHPEAGLMAFHKTKKRPAVVDDQIVIRSMMNVSMSFDHRVADGVAAVRFTNQFIELIENPAKMLLEMV</sequence>
<dbReference type="GO" id="GO:0031405">
    <property type="term" value="F:lipoic acid binding"/>
    <property type="evidence" value="ECO:0007669"/>
    <property type="project" value="TreeGrafter"/>
</dbReference>
<dbReference type="PANTHER" id="PTHR43178:SF5">
    <property type="entry name" value="LIPOAMIDE ACYLTRANSFERASE COMPONENT OF BRANCHED-CHAIN ALPHA-KETO ACID DEHYDROGENASE COMPLEX, MITOCHONDRIAL"/>
    <property type="match status" value="1"/>
</dbReference>
<dbReference type="Gene3D" id="3.30.559.10">
    <property type="entry name" value="Chloramphenicol acetyltransferase-like domain"/>
    <property type="match status" value="1"/>
</dbReference>
<keyword evidence="4 6" id="KW-0450">Lipoyl</keyword>
<keyword evidence="5 6" id="KW-0012">Acyltransferase</keyword>
<dbReference type="InterPro" id="IPR036625">
    <property type="entry name" value="E3-bd_dom_sf"/>
</dbReference>
<dbReference type="PANTHER" id="PTHR43178">
    <property type="entry name" value="DIHYDROLIPOAMIDE ACETYLTRANSFERASE COMPONENT OF PYRUVATE DEHYDROGENASE COMPLEX"/>
    <property type="match status" value="1"/>
</dbReference>
<evidence type="ECO:0000256" key="3">
    <source>
        <dbReference type="ARBA" id="ARBA00022679"/>
    </source>
</evidence>
<evidence type="ECO:0000259" key="8">
    <source>
        <dbReference type="PROSITE" id="PS51826"/>
    </source>
</evidence>
<dbReference type="EMBL" id="RCVZ01000002">
    <property type="protein sequence ID" value="RLQ97405.1"/>
    <property type="molecule type" value="Genomic_DNA"/>
</dbReference>
<dbReference type="OrthoDB" id="9805770at2"/>
<organism evidence="9 10">
    <name type="scientific">Falsibacillus albus</name>
    <dbReference type="NCBI Taxonomy" id="2478915"/>
    <lineage>
        <taxon>Bacteria</taxon>
        <taxon>Bacillati</taxon>
        <taxon>Bacillota</taxon>
        <taxon>Bacilli</taxon>
        <taxon>Bacillales</taxon>
        <taxon>Bacillaceae</taxon>
        <taxon>Falsibacillus</taxon>
    </lineage>
</organism>
<dbReference type="GO" id="GO:0016407">
    <property type="term" value="F:acetyltransferase activity"/>
    <property type="evidence" value="ECO:0007669"/>
    <property type="project" value="TreeGrafter"/>
</dbReference>
<evidence type="ECO:0000256" key="2">
    <source>
        <dbReference type="ARBA" id="ARBA00007317"/>
    </source>
</evidence>
<dbReference type="RefSeq" id="WP_121679355.1">
    <property type="nucleotide sequence ID" value="NZ_RCVZ01000002.1"/>
</dbReference>
<accession>A0A3L7K434</accession>
<dbReference type="AlphaFoldDB" id="A0A3L7K434"/>
<dbReference type="Proteomes" id="UP000276770">
    <property type="component" value="Unassembled WGS sequence"/>
</dbReference>
<dbReference type="FunFam" id="3.30.559.10:FF:000007">
    <property type="entry name" value="Dihydrolipoamide acetyltransferase component of pyruvate dehydrogenase complex"/>
    <property type="match status" value="1"/>
</dbReference>
<protein>
    <recommendedName>
        <fullName evidence="6">Dihydrolipoamide acetyltransferase component of pyruvate dehydrogenase complex</fullName>
        <ecNumber evidence="6">2.3.1.-</ecNumber>
    </recommendedName>
</protein>
<dbReference type="InterPro" id="IPR000089">
    <property type="entry name" value="Biotin_lipoyl"/>
</dbReference>
<comment type="caution">
    <text evidence="9">The sequence shown here is derived from an EMBL/GenBank/DDBJ whole genome shotgun (WGS) entry which is preliminary data.</text>
</comment>
<comment type="cofactor">
    <cofactor evidence="1 6">
        <name>(R)-lipoate</name>
        <dbReference type="ChEBI" id="CHEBI:83088"/>
    </cofactor>
</comment>
<gene>
    <name evidence="9" type="ORF">D9X91_04430</name>
</gene>
<dbReference type="SUPFAM" id="SSF47005">
    <property type="entry name" value="Peripheral subunit-binding domain of 2-oxo acid dehydrogenase complex"/>
    <property type="match status" value="1"/>
</dbReference>
<keyword evidence="10" id="KW-1185">Reference proteome</keyword>
<feature type="domain" description="Lipoyl-binding" evidence="7">
    <location>
        <begin position="1"/>
        <end position="76"/>
    </location>
</feature>
<name>A0A3L7K434_9BACI</name>
<dbReference type="Pfam" id="PF00364">
    <property type="entry name" value="Biotin_lipoyl"/>
    <property type="match status" value="1"/>
</dbReference>
<evidence type="ECO:0000256" key="5">
    <source>
        <dbReference type="ARBA" id="ARBA00023315"/>
    </source>
</evidence>
<dbReference type="Pfam" id="PF02817">
    <property type="entry name" value="E3_binding"/>
    <property type="match status" value="1"/>
</dbReference>
<comment type="similarity">
    <text evidence="2 6">Belongs to the 2-oxoacid dehydrogenase family.</text>
</comment>
<feature type="domain" description="Peripheral subunit-binding (PSBD)" evidence="8">
    <location>
        <begin position="113"/>
        <end position="150"/>
    </location>
</feature>
<dbReference type="InterPro" id="IPR004167">
    <property type="entry name" value="PSBD"/>
</dbReference>
<dbReference type="InterPro" id="IPR001078">
    <property type="entry name" value="2-oxoacid_DH_actylTfrase"/>
</dbReference>
<dbReference type="CDD" id="cd06849">
    <property type="entry name" value="lipoyl_domain"/>
    <property type="match status" value="1"/>
</dbReference>
<dbReference type="EC" id="2.3.1.-" evidence="6"/>
<dbReference type="Pfam" id="PF00198">
    <property type="entry name" value="2-oxoacid_dh"/>
    <property type="match status" value="1"/>
</dbReference>
<keyword evidence="3 6" id="KW-0808">Transferase</keyword>
<dbReference type="SUPFAM" id="SSF51230">
    <property type="entry name" value="Single hybrid motif"/>
    <property type="match status" value="1"/>
</dbReference>
<evidence type="ECO:0000259" key="7">
    <source>
        <dbReference type="PROSITE" id="PS50968"/>
    </source>
</evidence>
<evidence type="ECO:0000313" key="10">
    <source>
        <dbReference type="Proteomes" id="UP000276770"/>
    </source>
</evidence>
<dbReference type="Gene3D" id="2.40.50.100">
    <property type="match status" value="1"/>
</dbReference>